<evidence type="ECO:0000313" key="2">
    <source>
        <dbReference type="EMBL" id="EFP00396.1"/>
    </source>
</evidence>
<dbReference type="eggNOG" id="ENOG502TG0W">
    <property type="taxonomic scope" value="Eukaryota"/>
</dbReference>
<feature type="compositionally biased region" description="Basic residues" evidence="1">
    <location>
        <begin position="127"/>
        <end position="146"/>
    </location>
</feature>
<evidence type="ECO:0000313" key="3">
    <source>
        <dbReference type="Proteomes" id="UP000008281"/>
    </source>
</evidence>
<dbReference type="InParanoid" id="E3NJ73"/>
<dbReference type="EMBL" id="DS268728">
    <property type="protein sequence ID" value="EFP00396.1"/>
    <property type="molecule type" value="Genomic_DNA"/>
</dbReference>
<sequence length="364" mass="41883">MTPSTINRALQTMIEKHNAAPTPHRKRRVLSTSPLVPCPEIGVVFNGNHKKSSQFSPPFQFRPLEHAAYERRLEEIENQRMSRILEDLDQINEILPLDDLIQALQEQADRAEKLPMPIPLRVKLHPQIRRLKRGGRRHSKKHKQQKKSANGPKSGRLIPRVCKPRVHSELMPEHPPPKILTLLLITRLLDLPAEMAMNSTAGEIIAHRRPILYREEGAKWVHLFIPGVPEDDPRIPRAFRMFDNTDEGIPEEIIANRNLETAQEVYQLRVIAKRFLMSQEIDFEERFLLGEVIGMSEAEVNFAFLKLHLEQAISGKSEADLRNLVFSTYKEAFNANEVDGQGFEDMVKNYEDLVVPMLDDLFAE</sequence>
<dbReference type="OMA" id="FRMFDNT"/>
<dbReference type="FunCoup" id="E3NJ73">
    <property type="interactions" value="1743"/>
</dbReference>
<dbReference type="AlphaFoldDB" id="E3NJ73"/>
<dbReference type="Proteomes" id="UP000008281">
    <property type="component" value="Unassembled WGS sequence"/>
</dbReference>
<protein>
    <submittedName>
        <fullName evidence="2">Uncharacterized protein</fullName>
    </submittedName>
</protein>
<organism evidence="3">
    <name type="scientific">Caenorhabditis remanei</name>
    <name type="common">Caenorhabditis vulgaris</name>
    <dbReference type="NCBI Taxonomy" id="31234"/>
    <lineage>
        <taxon>Eukaryota</taxon>
        <taxon>Metazoa</taxon>
        <taxon>Ecdysozoa</taxon>
        <taxon>Nematoda</taxon>
        <taxon>Chromadorea</taxon>
        <taxon>Rhabditida</taxon>
        <taxon>Rhabditina</taxon>
        <taxon>Rhabditomorpha</taxon>
        <taxon>Rhabditoidea</taxon>
        <taxon>Rhabditidae</taxon>
        <taxon>Peloderinae</taxon>
        <taxon>Caenorhabditis</taxon>
    </lineage>
</organism>
<dbReference type="GeneID" id="9803275"/>
<dbReference type="KEGG" id="crq:GCK72_017131"/>
<dbReference type="OrthoDB" id="5776900at2759"/>
<proteinExistence type="predicted"/>
<dbReference type="RefSeq" id="XP_003091547.2">
    <property type="nucleotide sequence ID" value="XM_003091499.2"/>
</dbReference>
<accession>E3NJ73</accession>
<dbReference type="HOGENOM" id="CLU_763404_0_0_1"/>
<feature type="region of interest" description="Disordered" evidence="1">
    <location>
        <begin position="127"/>
        <end position="158"/>
    </location>
</feature>
<reference evidence="2" key="1">
    <citation type="submission" date="2007-07" db="EMBL/GenBank/DDBJ databases">
        <title>PCAP assembly of the Caenorhabditis remanei genome.</title>
        <authorList>
            <consortium name="The Caenorhabditis remanei Sequencing Consortium"/>
            <person name="Wilson R.K."/>
        </authorList>
    </citation>
    <scope>NUCLEOTIDE SEQUENCE [LARGE SCALE GENOMIC DNA]</scope>
    <source>
        <strain evidence="2">PB4641</strain>
    </source>
</reference>
<keyword evidence="3" id="KW-1185">Reference proteome</keyword>
<gene>
    <name evidence="2" type="ORF">CRE_02689</name>
</gene>
<dbReference type="CTD" id="9803275"/>
<name>E3NJ73_CAERE</name>
<evidence type="ECO:0000256" key="1">
    <source>
        <dbReference type="SAM" id="MobiDB-lite"/>
    </source>
</evidence>